<keyword evidence="10 13" id="KW-0670">Pyruvate</keyword>
<feature type="active site" description="Proton donor" evidence="13">
    <location>
        <position position="145"/>
    </location>
</feature>
<evidence type="ECO:0000256" key="2">
    <source>
        <dbReference type="ARBA" id="ARBA00004752"/>
    </source>
</evidence>
<dbReference type="NCBIfam" id="NF006873">
    <property type="entry name" value="PRK09369.1"/>
    <property type="match status" value="1"/>
</dbReference>
<comment type="function">
    <text evidence="13">Cell wall formation. Adds enolpyruvyl to UDP-N-acetylglucosamine.</text>
</comment>
<comment type="catalytic activity">
    <reaction evidence="12 13">
        <text>phosphoenolpyruvate + UDP-N-acetyl-alpha-D-glucosamine = UDP-N-acetyl-3-O-(1-carboxyvinyl)-alpha-D-glucosamine + phosphate</text>
        <dbReference type="Rhea" id="RHEA:18681"/>
        <dbReference type="ChEBI" id="CHEBI:43474"/>
        <dbReference type="ChEBI" id="CHEBI:57705"/>
        <dbReference type="ChEBI" id="CHEBI:58702"/>
        <dbReference type="ChEBI" id="CHEBI:68483"/>
        <dbReference type="EC" id="2.5.1.7"/>
    </reaction>
</comment>
<feature type="binding site" evidence="13">
    <location>
        <begin position="150"/>
        <end position="154"/>
    </location>
    <ligand>
        <name>UDP-N-acetyl-alpha-D-glucosamine</name>
        <dbReference type="ChEBI" id="CHEBI:57705"/>
    </ligand>
</feature>
<dbReference type="GO" id="GO:0051301">
    <property type="term" value="P:cell division"/>
    <property type="evidence" value="ECO:0007669"/>
    <property type="project" value="UniProtKB-KW"/>
</dbReference>
<dbReference type="GO" id="GO:0071555">
    <property type="term" value="P:cell wall organization"/>
    <property type="evidence" value="ECO:0007669"/>
    <property type="project" value="UniProtKB-KW"/>
</dbReference>
<evidence type="ECO:0000256" key="4">
    <source>
        <dbReference type="ARBA" id="ARBA00022618"/>
    </source>
</evidence>
<dbReference type="InterPro" id="IPR036968">
    <property type="entry name" value="Enolpyruvate_Tfrase_sf"/>
</dbReference>
<evidence type="ECO:0000256" key="8">
    <source>
        <dbReference type="ARBA" id="ARBA00023306"/>
    </source>
</evidence>
<keyword evidence="7 13" id="KW-0573">Peptidoglycan synthesis</keyword>
<dbReference type="GO" id="GO:0008360">
    <property type="term" value="P:regulation of cell shape"/>
    <property type="evidence" value="ECO:0007669"/>
    <property type="project" value="UniProtKB-KW"/>
</dbReference>
<comment type="pathway">
    <text evidence="2 13">Cell wall biogenesis; peptidoglycan biosynthesis.</text>
</comment>
<accession>A0A0E1WAI9</accession>
<evidence type="ECO:0000259" key="15">
    <source>
        <dbReference type="Pfam" id="PF00275"/>
    </source>
</evidence>
<dbReference type="SUPFAM" id="SSF55205">
    <property type="entry name" value="EPT/RTPC-like"/>
    <property type="match status" value="1"/>
</dbReference>
<feature type="binding site" evidence="13">
    <location>
        <position position="333"/>
    </location>
    <ligand>
        <name>UDP-N-acetyl-alpha-D-glucosamine</name>
        <dbReference type="ChEBI" id="CHEBI:57705"/>
    </ligand>
</feature>
<dbReference type="GO" id="GO:0005737">
    <property type="term" value="C:cytoplasm"/>
    <property type="evidence" value="ECO:0007669"/>
    <property type="project" value="UniProtKB-SubCell"/>
</dbReference>
<keyword evidence="5 13" id="KW-0808">Transferase</keyword>
<feature type="compositionally biased region" description="Basic and acidic residues" evidence="14">
    <location>
        <begin position="1"/>
        <end position="12"/>
    </location>
</feature>
<organism evidence="16">
    <name type="scientific">Burkholderia pseudomallei 1710a</name>
    <dbReference type="NCBI Taxonomy" id="320371"/>
    <lineage>
        <taxon>Bacteria</taxon>
        <taxon>Pseudomonadati</taxon>
        <taxon>Pseudomonadota</taxon>
        <taxon>Betaproteobacteria</taxon>
        <taxon>Burkholderiales</taxon>
        <taxon>Burkholderiaceae</taxon>
        <taxon>Burkholderia</taxon>
        <taxon>pseudomallei group</taxon>
    </lineage>
</organism>
<dbReference type="GO" id="GO:0008760">
    <property type="term" value="F:UDP-N-acetylglucosamine 1-carboxyvinyltransferase activity"/>
    <property type="evidence" value="ECO:0007669"/>
    <property type="project" value="UniProtKB-UniRule"/>
</dbReference>
<dbReference type="EMBL" id="CM000832">
    <property type="protein sequence ID" value="EET09326.1"/>
    <property type="molecule type" value="Genomic_DNA"/>
</dbReference>
<dbReference type="FunFam" id="3.65.10.10:FF:000001">
    <property type="entry name" value="UDP-N-acetylglucosamine 1-carboxyvinyltransferase"/>
    <property type="match status" value="1"/>
</dbReference>
<evidence type="ECO:0000256" key="13">
    <source>
        <dbReference type="HAMAP-Rule" id="MF_00111"/>
    </source>
</evidence>
<evidence type="ECO:0000256" key="12">
    <source>
        <dbReference type="ARBA" id="ARBA00047527"/>
    </source>
</evidence>
<keyword evidence="3 13" id="KW-0963">Cytoplasm</keyword>
<evidence type="ECO:0000256" key="3">
    <source>
        <dbReference type="ARBA" id="ARBA00022490"/>
    </source>
</evidence>
<evidence type="ECO:0000256" key="10">
    <source>
        <dbReference type="ARBA" id="ARBA00023317"/>
    </source>
</evidence>
<dbReference type="EC" id="2.5.1.7" evidence="13"/>
<dbReference type="HOGENOM" id="CLU_027387_0_0_4"/>
<comment type="similarity">
    <text evidence="11 13">Belongs to the EPSP synthase family. MurA subfamily.</text>
</comment>
<dbReference type="Pfam" id="PF00275">
    <property type="entry name" value="EPSP_synthase"/>
    <property type="match status" value="1"/>
</dbReference>
<dbReference type="Proteomes" id="UP000001812">
    <property type="component" value="Chromosome I"/>
</dbReference>
<reference evidence="16" key="1">
    <citation type="submission" date="2009-05" db="EMBL/GenBank/DDBJ databases">
        <authorList>
            <person name="Harkins D.M."/>
            <person name="DeShazer D."/>
            <person name="Woods D.E."/>
            <person name="Brinkac L.M."/>
            <person name="Brown K.A."/>
            <person name="Hung G.C."/>
            <person name="Tuanyok A."/>
            <person name="Zhang B."/>
            <person name="Nierman W.C."/>
        </authorList>
    </citation>
    <scope>NUCLEOTIDE SEQUENCE [LARGE SCALE GENOMIC DNA]</scope>
    <source>
        <strain evidence="16">1710a</strain>
    </source>
</reference>
<evidence type="ECO:0000256" key="6">
    <source>
        <dbReference type="ARBA" id="ARBA00022960"/>
    </source>
</evidence>
<dbReference type="NCBIfam" id="TIGR01072">
    <property type="entry name" value="murA"/>
    <property type="match status" value="1"/>
</dbReference>
<keyword evidence="4 13" id="KW-0132">Cell division</keyword>
<keyword evidence="6 13" id="KW-0133">Cell shape</keyword>
<name>A0A0E1WAI9_BURPE</name>
<dbReference type="CDD" id="cd01555">
    <property type="entry name" value="UdpNAET"/>
    <property type="match status" value="1"/>
</dbReference>
<dbReference type="SMR" id="A0A0E1WAI9"/>
<protein>
    <recommendedName>
        <fullName evidence="13">UDP-N-acetylglucosamine 1-carboxyvinyltransferase</fullName>
        <ecNumber evidence="13">2.5.1.7</ecNumber>
    </recommendedName>
    <alternativeName>
        <fullName evidence="13">Enoylpyruvate transferase</fullName>
    </alternativeName>
    <alternativeName>
        <fullName evidence="13">UDP-N-acetylglucosamine enolpyruvyl transferase</fullName>
        <shortName evidence="13">EPT</shortName>
    </alternativeName>
</protein>
<feature type="region of interest" description="Disordered" evidence="14">
    <location>
        <begin position="1"/>
        <end position="30"/>
    </location>
</feature>
<dbReference type="HAMAP" id="MF_00111">
    <property type="entry name" value="MurA"/>
    <property type="match status" value="1"/>
</dbReference>
<keyword evidence="8 13" id="KW-0131">Cell cycle</keyword>
<dbReference type="PANTHER" id="PTHR43783:SF1">
    <property type="entry name" value="UDP-N-ACETYLGLUCOSAMINE 1-CARBOXYVINYLTRANSFERASE"/>
    <property type="match status" value="1"/>
</dbReference>
<dbReference type="InterPro" id="IPR005750">
    <property type="entry name" value="UDP_GlcNAc_COvinyl_MurA"/>
</dbReference>
<evidence type="ECO:0000256" key="1">
    <source>
        <dbReference type="ARBA" id="ARBA00004496"/>
    </source>
</evidence>
<feature type="binding site" evidence="13">
    <location>
        <position position="355"/>
    </location>
    <ligand>
        <name>UDP-N-acetyl-alpha-D-glucosamine</name>
        <dbReference type="ChEBI" id="CHEBI:57705"/>
    </ligand>
</feature>
<dbReference type="AlphaFoldDB" id="A0A0E1WAI9"/>
<dbReference type="GO" id="GO:0009252">
    <property type="term" value="P:peptidoglycan biosynthetic process"/>
    <property type="evidence" value="ECO:0007669"/>
    <property type="project" value="UniProtKB-UniRule"/>
</dbReference>
<feature type="binding site" evidence="13">
    <location>
        <position position="121"/>
    </location>
    <ligand>
        <name>UDP-N-acetyl-alpha-D-glucosamine</name>
        <dbReference type="ChEBI" id="CHEBI:57705"/>
    </ligand>
</feature>
<comment type="caution">
    <text evidence="13">Lacks conserved residue(s) required for the propagation of feature annotation.</text>
</comment>
<dbReference type="InterPro" id="IPR001986">
    <property type="entry name" value="Enolpyruvate_Tfrase_dom"/>
</dbReference>
<dbReference type="Gene3D" id="3.65.10.10">
    <property type="entry name" value="Enolpyruvate transferase domain"/>
    <property type="match status" value="2"/>
</dbReference>
<dbReference type="InterPro" id="IPR050068">
    <property type="entry name" value="MurA_subfamily"/>
</dbReference>
<evidence type="ECO:0000256" key="11">
    <source>
        <dbReference type="ARBA" id="ARBA00038367"/>
    </source>
</evidence>
<evidence type="ECO:0000313" key="16">
    <source>
        <dbReference type="EMBL" id="EET09326.1"/>
    </source>
</evidence>
<evidence type="ECO:0000256" key="9">
    <source>
        <dbReference type="ARBA" id="ARBA00023316"/>
    </source>
</evidence>
<evidence type="ECO:0000256" key="7">
    <source>
        <dbReference type="ARBA" id="ARBA00022984"/>
    </source>
</evidence>
<gene>
    <name evidence="13 16" type="primary">murA</name>
    <name evidence="16" type="ORF">BURPS1710A_4226</name>
</gene>
<evidence type="ECO:0000256" key="14">
    <source>
        <dbReference type="SAM" id="MobiDB-lite"/>
    </source>
</evidence>
<dbReference type="UniPathway" id="UPA00219"/>
<dbReference type="GO" id="GO:0019277">
    <property type="term" value="P:UDP-N-acetylgalactosamine biosynthetic process"/>
    <property type="evidence" value="ECO:0007669"/>
    <property type="project" value="InterPro"/>
</dbReference>
<dbReference type="InterPro" id="IPR013792">
    <property type="entry name" value="RNA3'P_cycl/enolpyr_Trfase_a/b"/>
</dbReference>
<proteinExistence type="inferred from homology"/>
<dbReference type="RefSeq" id="WP_004527889.1">
    <property type="nucleotide sequence ID" value="NZ_CM000832.1"/>
</dbReference>
<feature type="modified residue" description="2-(S-cysteinyl)pyruvic acid O-phosphothioketal" evidence="13">
    <location>
        <position position="145"/>
    </location>
</feature>
<feature type="binding site" evidence="13">
    <location>
        <begin position="51"/>
        <end position="52"/>
    </location>
    <ligand>
        <name>phosphoenolpyruvate</name>
        <dbReference type="ChEBI" id="CHEBI:58702"/>
    </ligand>
</feature>
<comment type="subcellular location">
    <subcellularLocation>
        <location evidence="1 13">Cytoplasm</location>
    </subcellularLocation>
</comment>
<sequence length="449" mass="47283">MQVTVNEHDAVERVATATPAGNREAHAHGTDKLAIEGGRRLAGEIAVSGAKNAALPILCAGLLSAEPVRLDNVPDLKDVRTTLALLGQMGMREETDGARVVLDASRVDNPVAPYELVKTMRASILVLGPLLARFGYAKVSLPGGCAIGARPVDQHIKGLQAMGAEIHIEHGYIEARAKRLSGARIVTDMITVTGTENLLMAATLADGETVIENAAREPEVTDLAHLLVAMGAKIDGIGTDRLVIQGVERLHGATHAVIPDRIEAGTFLCAVAAAGGDVTLTGMRAHILDAVIDKLREAGATIDEGVDTLRVRMDGRPSAVAIRTSEYPAFPTDMQAQFMALNAVAQGAAQVTETIFENRFMHVQELNRLGANIAVDGNTALVTGVPKLSGASVMATDLRASASLVIAGLCAQGETLVERIYHLDRGYDRMETKLTAVGANVRRISGSEA</sequence>
<feature type="domain" description="Enolpyruvate transferase" evidence="15">
    <location>
        <begin position="36"/>
        <end position="434"/>
    </location>
</feature>
<dbReference type="PANTHER" id="PTHR43783">
    <property type="entry name" value="UDP-N-ACETYLGLUCOSAMINE 1-CARBOXYVINYLTRANSFERASE"/>
    <property type="match status" value="1"/>
</dbReference>
<evidence type="ECO:0000256" key="5">
    <source>
        <dbReference type="ARBA" id="ARBA00022679"/>
    </source>
</evidence>
<keyword evidence="9 13" id="KW-0961">Cell wall biogenesis/degradation</keyword>